<keyword evidence="2" id="KW-0732">Signal</keyword>
<comment type="caution">
    <text evidence="3">The sequence shown here is derived from an EMBL/GenBank/DDBJ whole genome shotgun (WGS) entry which is preliminary data.</text>
</comment>
<organism evidence="3 4">
    <name type="scientific">Streptomyces paromomycinus</name>
    <name type="common">Streptomyces rimosus subsp. paromomycinus</name>
    <dbReference type="NCBI Taxonomy" id="92743"/>
    <lineage>
        <taxon>Bacteria</taxon>
        <taxon>Bacillati</taxon>
        <taxon>Actinomycetota</taxon>
        <taxon>Actinomycetes</taxon>
        <taxon>Kitasatosporales</taxon>
        <taxon>Streptomycetaceae</taxon>
        <taxon>Streptomyces</taxon>
    </lineage>
</organism>
<dbReference type="AlphaFoldDB" id="A0A401WF56"/>
<name>A0A401WF56_STREY</name>
<evidence type="ECO:0000256" key="1">
    <source>
        <dbReference type="SAM" id="MobiDB-lite"/>
    </source>
</evidence>
<feature type="compositionally biased region" description="Low complexity" evidence="1">
    <location>
        <begin position="26"/>
        <end position="35"/>
    </location>
</feature>
<evidence type="ECO:0000313" key="4">
    <source>
        <dbReference type="Proteomes" id="UP000286746"/>
    </source>
</evidence>
<dbReference type="EMBL" id="BHZD01000001">
    <property type="protein sequence ID" value="GCD47889.1"/>
    <property type="molecule type" value="Genomic_DNA"/>
</dbReference>
<reference evidence="3 4" key="1">
    <citation type="submission" date="2018-11" db="EMBL/GenBank/DDBJ databases">
        <title>Whole genome sequence of Streptomyces paromomycinus NBRC 15454(T).</title>
        <authorList>
            <person name="Komaki H."/>
            <person name="Tamura T."/>
        </authorList>
    </citation>
    <scope>NUCLEOTIDE SEQUENCE [LARGE SCALE GENOMIC DNA]</scope>
    <source>
        <strain evidence="3 4">NBRC 15454</strain>
    </source>
</reference>
<dbReference type="Proteomes" id="UP000286746">
    <property type="component" value="Unassembled WGS sequence"/>
</dbReference>
<feature type="region of interest" description="Disordered" evidence="1">
    <location>
        <begin position="26"/>
        <end position="59"/>
    </location>
</feature>
<proteinExistence type="predicted"/>
<dbReference type="PROSITE" id="PS51257">
    <property type="entry name" value="PROKAR_LIPOPROTEIN"/>
    <property type="match status" value="1"/>
</dbReference>
<gene>
    <name evidence="3" type="ORF">GKJPGBOP_07683</name>
</gene>
<feature type="signal peptide" evidence="2">
    <location>
        <begin position="1"/>
        <end position="22"/>
    </location>
</feature>
<evidence type="ECO:0000313" key="3">
    <source>
        <dbReference type="EMBL" id="GCD47889.1"/>
    </source>
</evidence>
<keyword evidence="4" id="KW-1185">Reference proteome</keyword>
<dbReference type="RefSeq" id="WP_125057905.1">
    <property type="nucleotide sequence ID" value="NZ_BHZD01000001.1"/>
</dbReference>
<feature type="chain" id="PRO_5038772664" description="Lipoprotein" evidence="2">
    <location>
        <begin position="23"/>
        <end position="205"/>
    </location>
</feature>
<sequence length="205" mass="21556">MQRDKWIRTAATVALVVSAASACGASGAPASAKGTPVPSPTAAPPEKVAPQHPAPGKKAPVLEQIKYDLETRVLYMGGAVPKQTSSTCDTKEVGGEKPRTFTCTVKYMGVDVPFRVETKGGFILTQYTATPTKGGVLTAEGMRARAWKQYGQYGGKAAGSLRCDKAPEVQLVPIDKPSGYRCYVGEGGLKGDYDAIVTANGMRLT</sequence>
<evidence type="ECO:0000256" key="2">
    <source>
        <dbReference type="SAM" id="SignalP"/>
    </source>
</evidence>
<evidence type="ECO:0008006" key="5">
    <source>
        <dbReference type="Google" id="ProtNLM"/>
    </source>
</evidence>
<accession>A0A401WF56</accession>
<protein>
    <recommendedName>
        <fullName evidence="5">Lipoprotein</fullName>
    </recommendedName>
</protein>